<sequence>MALTQLRRYLSLVSCLVIVSITPRPVLAATRCYDKLGCYESLTLHALPQEPAHLRTEFHVSCRGHTDDTVVRATDTPRRLGKIRLVS</sequence>
<reference evidence="2" key="1">
    <citation type="journal article" date="2023" name="G3 (Bethesda)">
        <title>A reference genome for the long-term kleptoplast-retaining sea slug Elysia crispata morphotype clarki.</title>
        <authorList>
            <person name="Eastman K.E."/>
            <person name="Pendleton A.L."/>
            <person name="Shaikh M.A."/>
            <person name="Suttiyut T."/>
            <person name="Ogas R."/>
            <person name="Tomko P."/>
            <person name="Gavelis G."/>
            <person name="Widhalm J.R."/>
            <person name="Wisecaver J.H."/>
        </authorList>
    </citation>
    <scope>NUCLEOTIDE SEQUENCE</scope>
    <source>
        <strain evidence="2">ECLA1</strain>
    </source>
</reference>
<feature type="chain" id="PRO_5042033096" evidence="1">
    <location>
        <begin position="29"/>
        <end position="87"/>
    </location>
</feature>
<dbReference type="AlphaFoldDB" id="A0AAE0Y0C2"/>
<evidence type="ECO:0000313" key="2">
    <source>
        <dbReference type="EMBL" id="KAK3727937.1"/>
    </source>
</evidence>
<accession>A0AAE0Y0C2</accession>
<gene>
    <name evidence="2" type="ORF">RRG08_019942</name>
</gene>
<keyword evidence="3" id="KW-1185">Reference proteome</keyword>
<comment type="caution">
    <text evidence="2">The sequence shown here is derived from an EMBL/GenBank/DDBJ whole genome shotgun (WGS) entry which is preliminary data.</text>
</comment>
<name>A0AAE0Y0C2_9GAST</name>
<dbReference type="EMBL" id="JAWDGP010007215">
    <property type="protein sequence ID" value="KAK3727937.1"/>
    <property type="molecule type" value="Genomic_DNA"/>
</dbReference>
<dbReference type="Proteomes" id="UP001283361">
    <property type="component" value="Unassembled WGS sequence"/>
</dbReference>
<protein>
    <submittedName>
        <fullName evidence="2">Uncharacterized protein</fullName>
    </submittedName>
</protein>
<proteinExistence type="predicted"/>
<evidence type="ECO:0000313" key="3">
    <source>
        <dbReference type="Proteomes" id="UP001283361"/>
    </source>
</evidence>
<keyword evidence="1" id="KW-0732">Signal</keyword>
<evidence type="ECO:0000256" key="1">
    <source>
        <dbReference type="SAM" id="SignalP"/>
    </source>
</evidence>
<organism evidence="2 3">
    <name type="scientific">Elysia crispata</name>
    <name type="common">lettuce slug</name>
    <dbReference type="NCBI Taxonomy" id="231223"/>
    <lineage>
        <taxon>Eukaryota</taxon>
        <taxon>Metazoa</taxon>
        <taxon>Spiralia</taxon>
        <taxon>Lophotrochozoa</taxon>
        <taxon>Mollusca</taxon>
        <taxon>Gastropoda</taxon>
        <taxon>Heterobranchia</taxon>
        <taxon>Euthyneura</taxon>
        <taxon>Panpulmonata</taxon>
        <taxon>Sacoglossa</taxon>
        <taxon>Placobranchoidea</taxon>
        <taxon>Plakobranchidae</taxon>
        <taxon>Elysia</taxon>
    </lineage>
</organism>
<feature type="signal peptide" evidence="1">
    <location>
        <begin position="1"/>
        <end position="28"/>
    </location>
</feature>